<sequence>MAQAGPSMALRGLRVLDLTRVRAGPTCVRIFADFGADVIKVESPPGFDPNENMSGPRLGYDMQNLHRNKRSLAINLKTAEGKAILMRLVEEADLLVENFRPDVKERLGLDFETLHAINPRLILVSISGFGQSGPYRTRAGFDQIAQGMGGMMSVTGLPGQGPVRAGIALADSSAGLYGAVGALVALQERALSGKGQWVQTSLLEAQIAMMDFQAARYLVEGSVPPQAGNDHPYSTPMGVYKTRDGAINLGVGGEEQWRSFCRAVERPEWGSDPRFDSMEKRFDQRPELRRMIEERLSAAGSSHWLAAMEAHGVPAGPIYAVDQMFDDPQVRHLGIARPLEHPQLGEIRVVGQPVTLSRTPSTVATPTPAAGEHNDEVLAELGYDEAGLARLRAEGVI</sequence>
<dbReference type="PANTHER" id="PTHR48207:SF3">
    <property type="entry name" value="SUCCINATE--HYDROXYMETHYLGLUTARATE COA-TRANSFERASE"/>
    <property type="match status" value="1"/>
</dbReference>
<evidence type="ECO:0000313" key="3">
    <source>
        <dbReference type="Proteomes" id="UP000619295"/>
    </source>
</evidence>
<dbReference type="AlphaFoldDB" id="A0A927E822"/>
<dbReference type="Gene3D" id="3.30.1540.10">
    <property type="entry name" value="formyl-coa transferase, domain 3"/>
    <property type="match status" value="1"/>
</dbReference>
<reference evidence="2" key="1">
    <citation type="submission" date="2020-09" db="EMBL/GenBank/DDBJ databases">
        <title>Bosea spartocytisi sp. nov. a root nodule endophyte of Spartocytisus supranubius in the high mountain ecosystem fo the Teide National Park (Canary Islands, Spain).</title>
        <authorList>
            <person name="Pulido-Suarez L."/>
            <person name="Peix A."/>
            <person name="Igual J.M."/>
            <person name="Socas-Perez N."/>
            <person name="Velazquez E."/>
            <person name="Flores-Felix J.D."/>
            <person name="Leon-Barrios M."/>
        </authorList>
    </citation>
    <scope>NUCLEOTIDE SEQUENCE</scope>
    <source>
        <strain evidence="2">SSUT16</strain>
    </source>
</reference>
<keyword evidence="1 2" id="KW-0808">Transferase</keyword>
<proteinExistence type="predicted"/>
<name>A0A927E822_9HYPH</name>
<dbReference type="EMBL" id="JACXWY010000006">
    <property type="protein sequence ID" value="MBD3846453.1"/>
    <property type="molecule type" value="Genomic_DNA"/>
</dbReference>
<dbReference type="Proteomes" id="UP000619295">
    <property type="component" value="Unassembled WGS sequence"/>
</dbReference>
<dbReference type="SUPFAM" id="SSF89796">
    <property type="entry name" value="CoA-transferase family III (CaiB/BaiF)"/>
    <property type="match status" value="1"/>
</dbReference>
<dbReference type="RefSeq" id="WP_191124314.1">
    <property type="nucleotide sequence ID" value="NZ_JACXWY010000006.1"/>
</dbReference>
<gene>
    <name evidence="2" type="ORF">IED13_12165</name>
</gene>
<dbReference type="InterPro" id="IPR050483">
    <property type="entry name" value="CoA-transferase_III_domain"/>
</dbReference>
<dbReference type="InterPro" id="IPR003673">
    <property type="entry name" value="CoA-Trfase_fam_III"/>
</dbReference>
<comment type="caution">
    <text evidence="2">The sequence shown here is derived from an EMBL/GenBank/DDBJ whole genome shotgun (WGS) entry which is preliminary data.</text>
</comment>
<dbReference type="InterPro" id="IPR023606">
    <property type="entry name" value="CoA-Trfase_III_dom_1_sf"/>
</dbReference>
<dbReference type="GO" id="GO:0008410">
    <property type="term" value="F:CoA-transferase activity"/>
    <property type="evidence" value="ECO:0007669"/>
    <property type="project" value="TreeGrafter"/>
</dbReference>
<evidence type="ECO:0000256" key="1">
    <source>
        <dbReference type="ARBA" id="ARBA00022679"/>
    </source>
</evidence>
<dbReference type="Pfam" id="PF02515">
    <property type="entry name" value="CoA_transf_3"/>
    <property type="match status" value="1"/>
</dbReference>
<dbReference type="InterPro" id="IPR044855">
    <property type="entry name" value="CoA-Trfase_III_dom3_sf"/>
</dbReference>
<keyword evidence="3" id="KW-1185">Reference proteome</keyword>
<dbReference type="Gene3D" id="3.40.50.10540">
    <property type="entry name" value="Crotonobetainyl-coa:carnitine coa-transferase, domain 1"/>
    <property type="match status" value="1"/>
</dbReference>
<accession>A0A927E822</accession>
<organism evidence="2 3">
    <name type="scientific">Bosea spartocytisi</name>
    <dbReference type="NCBI Taxonomy" id="2773451"/>
    <lineage>
        <taxon>Bacteria</taxon>
        <taxon>Pseudomonadati</taxon>
        <taxon>Pseudomonadota</taxon>
        <taxon>Alphaproteobacteria</taxon>
        <taxon>Hyphomicrobiales</taxon>
        <taxon>Boseaceae</taxon>
        <taxon>Bosea</taxon>
    </lineage>
</organism>
<evidence type="ECO:0000313" key="2">
    <source>
        <dbReference type="EMBL" id="MBD3846453.1"/>
    </source>
</evidence>
<dbReference type="PANTHER" id="PTHR48207">
    <property type="entry name" value="SUCCINATE--HYDROXYMETHYLGLUTARATE COA-TRANSFERASE"/>
    <property type="match status" value="1"/>
</dbReference>
<protein>
    <submittedName>
        <fullName evidence="2">CoA transferase</fullName>
    </submittedName>
</protein>